<protein>
    <submittedName>
        <fullName evidence="2">Uncharacterized protein</fullName>
    </submittedName>
</protein>
<feature type="transmembrane region" description="Helical" evidence="1">
    <location>
        <begin position="21"/>
        <end position="39"/>
    </location>
</feature>
<sequence>MFDKIKENQAELETLSNSWSVILGVVFVVESLLSYIWTFRYFELWGLKLLTLLKLQIFIQLLYRPMDYLHL</sequence>
<gene>
    <name evidence="2" type="ORF">D0511_16900</name>
</gene>
<keyword evidence="1" id="KW-1133">Transmembrane helix</keyword>
<feature type="transmembrane region" description="Helical" evidence="1">
    <location>
        <begin position="45"/>
        <end position="63"/>
    </location>
</feature>
<keyword evidence="1" id="KW-0472">Membrane</keyword>
<dbReference type="AlphaFoldDB" id="A0AAD0RIV4"/>
<dbReference type="EMBL" id="CP031761">
    <property type="protein sequence ID" value="AXR03570.1"/>
    <property type="molecule type" value="Genomic_DNA"/>
</dbReference>
<organism evidence="2 3">
    <name type="scientific">Pseudoalteromonas piscicida</name>
    <dbReference type="NCBI Taxonomy" id="43662"/>
    <lineage>
        <taxon>Bacteria</taxon>
        <taxon>Pseudomonadati</taxon>
        <taxon>Pseudomonadota</taxon>
        <taxon>Gammaproteobacteria</taxon>
        <taxon>Alteromonadales</taxon>
        <taxon>Pseudoalteromonadaceae</taxon>
        <taxon>Pseudoalteromonas</taxon>
    </lineage>
</organism>
<name>A0AAD0RIV4_PSEO7</name>
<accession>A0AAD0RIV4</accession>
<proteinExistence type="predicted"/>
<evidence type="ECO:0000256" key="1">
    <source>
        <dbReference type="SAM" id="Phobius"/>
    </source>
</evidence>
<evidence type="ECO:0000313" key="3">
    <source>
        <dbReference type="Proteomes" id="UP000258102"/>
    </source>
</evidence>
<dbReference type="Proteomes" id="UP000258102">
    <property type="component" value="Chromosome 1"/>
</dbReference>
<keyword evidence="1" id="KW-0812">Transmembrane</keyword>
<reference evidence="2 3" key="1">
    <citation type="submission" date="2018-08" db="EMBL/GenBank/DDBJ databases">
        <title>Whole Genome Sequences of Two Pseudoalteromonas piscicida Strains, DE1-A and DE2-A, which Exhibit Strong Antibacterial Activity against Vibrio vulnificus.</title>
        <authorList>
            <person name="Richards G.P."/>
            <person name="Needleman D.S."/>
            <person name="Watson M.A."/>
            <person name="Polson S.W."/>
        </authorList>
    </citation>
    <scope>NUCLEOTIDE SEQUENCE [LARGE SCALE GENOMIC DNA]</scope>
    <source>
        <strain evidence="2 3">DE2-A</strain>
    </source>
</reference>
<evidence type="ECO:0000313" key="2">
    <source>
        <dbReference type="EMBL" id="AXR03570.1"/>
    </source>
</evidence>